<dbReference type="SMART" id="SM00704">
    <property type="entry name" value="ZnF_CDGSH"/>
    <property type="match status" value="2"/>
</dbReference>
<sequence length="138" mass="14379">MSPDNRIKVRENGPFLCTGEVEVIGVEGATLYQGDNVVLCRCGASSNKPFCDGSHRQSGFMADGVVHGIASDQLEGSVGPLIITLRKDAMLIATGPMEIANADNSVAAVRGKAALCRCGHSAKKPLCDGSHKTCGFSD</sequence>
<keyword evidence="1" id="KW-0001">2Fe-2S</keyword>
<keyword evidence="4" id="KW-0411">Iron-sulfur</keyword>
<dbReference type="GO" id="GO:0046872">
    <property type="term" value="F:metal ion binding"/>
    <property type="evidence" value="ECO:0007669"/>
    <property type="project" value="UniProtKB-KW"/>
</dbReference>
<dbReference type="Pfam" id="PF09360">
    <property type="entry name" value="zf-CDGSH"/>
    <property type="match status" value="2"/>
</dbReference>
<dbReference type="GO" id="GO:0051537">
    <property type="term" value="F:2 iron, 2 sulfur cluster binding"/>
    <property type="evidence" value="ECO:0007669"/>
    <property type="project" value="UniProtKB-KW"/>
</dbReference>
<evidence type="ECO:0000256" key="4">
    <source>
        <dbReference type="ARBA" id="ARBA00023014"/>
    </source>
</evidence>
<dbReference type="Gene3D" id="3.40.5.90">
    <property type="entry name" value="CDGSH iron-sulfur domain, mitoNEET-type"/>
    <property type="match status" value="2"/>
</dbReference>
<keyword evidence="3" id="KW-0408">Iron</keyword>
<dbReference type="InterPro" id="IPR052950">
    <property type="entry name" value="CISD"/>
</dbReference>
<name>A0A3B0YPR3_9ZZZZ</name>
<organism evidence="6">
    <name type="scientific">hydrothermal vent metagenome</name>
    <dbReference type="NCBI Taxonomy" id="652676"/>
    <lineage>
        <taxon>unclassified sequences</taxon>
        <taxon>metagenomes</taxon>
        <taxon>ecological metagenomes</taxon>
    </lineage>
</organism>
<dbReference type="EMBL" id="UOFK01000114">
    <property type="protein sequence ID" value="VAW77252.1"/>
    <property type="molecule type" value="Genomic_DNA"/>
</dbReference>
<dbReference type="PANTHER" id="PTHR46491:SF3">
    <property type="entry name" value="CDGSH IRON-SULFUR DOMAIN-CONTAINING PROTEIN 3, MITOCHONDRIAL"/>
    <property type="match status" value="1"/>
</dbReference>
<evidence type="ECO:0000256" key="3">
    <source>
        <dbReference type="ARBA" id="ARBA00023004"/>
    </source>
</evidence>
<keyword evidence="2" id="KW-0479">Metal-binding</keyword>
<evidence type="ECO:0000259" key="5">
    <source>
        <dbReference type="SMART" id="SM00704"/>
    </source>
</evidence>
<dbReference type="GO" id="GO:0005737">
    <property type="term" value="C:cytoplasm"/>
    <property type="evidence" value="ECO:0007669"/>
    <property type="project" value="UniProtKB-ARBA"/>
</dbReference>
<dbReference type="AlphaFoldDB" id="A0A3B0YPR3"/>
<reference evidence="6" key="1">
    <citation type="submission" date="2018-06" db="EMBL/GenBank/DDBJ databases">
        <authorList>
            <person name="Zhirakovskaya E."/>
        </authorList>
    </citation>
    <scope>NUCLEOTIDE SEQUENCE</scope>
</reference>
<evidence type="ECO:0000313" key="6">
    <source>
        <dbReference type="EMBL" id="VAW77252.1"/>
    </source>
</evidence>
<protein>
    <recommendedName>
        <fullName evidence="5">Iron-binding zinc finger CDGSH type domain-containing protein</fullName>
    </recommendedName>
</protein>
<gene>
    <name evidence="6" type="ORF">MNBD_GAMMA13-114</name>
</gene>
<feature type="domain" description="Iron-binding zinc finger CDGSH type" evidence="5">
    <location>
        <begin position="94"/>
        <end position="137"/>
    </location>
</feature>
<dbReference type="PANTHER" id="PTHR46491">
    <property type="entry name" value="CDGSH IRON SULFUR DOMAIN PROTEIN HOMOLOG"/>
    <property type="match status" value="1"/>
</dbReference>
<feature type="domain" description="Iron-binding zinc finger CDGSH type" evidence="5">
    <location>
        <begin position="27"/>
        <end position="61"/>
    </location>
</feature>
<proteinExistence type="predicted"/>
<evidence type="ECO:0000256" key="2">
    <source>
        <dbReference type="ARBA" id="ARBA00022723"/>
    </source>
</evidence>
<accession>A0A3B0YPR3</accession>
<dbReference type="InterPro" id="IPR042216">
    <property type="entry name" value="MitoNEET_CISD"/>
</dbReference>
<dbReference type="InterPro" id="IPR018967">
    <property type="entry name" value="FeS-contain_CDGSH-typ"/>
</dbReference>
<evidence type="ECO:0000256" key="1">
    <source>
        <dbReference type="ARBA" id="ARBA00022714"/>
    </source>
</evidence>